<evidence type="ECO:0000256" key="2">
    <source>
        <dbReference type="RuleBase" id="RU003523"/>
    </source>
</evidence>
<dbReference type="InterPro" id="IPR054691">
    <property type="entry name" value="LeuA/HCS_post-cat"/>
</dbReference>
<dbReference type="OrthoDB" id="9803573at2"/>
<dbReference type="SUPFAM" id="SSF51569">
    <property type="entry name" value="Aldolase"/>
    <property type="match status" value="1"/>
</dbReference>
<evidence type="ECO:0000256" key="1">
    <source>
        <dbReference type="ARBA" id="ARBA00022679"/>
    </source>
</evidence>
<dbReference type="PROSITE" id="PS00816">
    <property type="entry name" value="AIPM_HOMOCIT_SYNTH_2"/>
    <property type="match status" value="1"/>
</dbReference>
<comment type="caution">
    <text evidence="4">The sequence shown here is derived from an EMBL/GenBank/DDBJ whole genome shotgun (WGS) entry which is preliminary data.</text>
</comment>
<dbReference type="InterPro" id="IPR013785">
    <property type="entry name" value="Aldolase_TIM"/>
</dbReference>
<name>A0A8H9J0N1_9PSEU</name>
<dbReference type="Gene3D" id="3.20.20.70">
    <property type="entry name" value="Aldolase class I"/>
    <property type="match status" value="1"/>
</dbReference>
<proteinExistence type="inferred from homology"/>
<organism evidence="4 5">
    <name type="scientific">Amycolatopsis bartoniae</name>
    <dbReference type="NCBI Taxonomy" id="941986"/>
    <lineage>
        <taxon>Bacteria</taxon>
        <taxon>Bacillati</taxon>
        <taxon>Actinomycetota</taxon>
        <taxon>Actinomycetes</taxon>
        <taxon>Pseudonocardiales</taxon>
        <taxon>Pseudonocardiaceae</taxon>
        <taxon>Amycolatopsis</taxon>
    </lineage>
</organism>
<gene>
    <name evidence="4" type="primary">aksA</name>
    <name evidence="4" type="ORF">GCM10017566_49450</name>
</gene>
<dbReference type="PANTHER" id="PTHR42880:SF1">
    <property type="entry name" value="ISOPROPYLMALATE_HOMOCITRATE_CITRAMALATE SYNTHASE FAMILY PROTEIN"/>
    <property type="match status" value="1"/>
</dbReference>
<evidence type="ECO:0000313" key="4">
    <source>
        <dbReference type="EMBL" id="GHF69841.1"/>
    </source>
</evidence>
<dbReference type="Pfam" id="PF00682">
    <property type="entry name" value="HMGL-like"/>
    <property type="match status" value="1"/>
</dbReference>
<reference evidence="4" key="1">
    <citation type="journal article" date="2014" name="Int. J. Syst. Evol. Microbiol.">
        <title>Complete genome sequence of Corynebacterium casei LMG S-19264T (=DSM 44701T), isolated from a smear-ripened cheese.</title>
        <authorList>
            <consortium name="US DOE Joint Genome Institute (JGI-PGF)"/>
            <person name="Walter F."/>
            <person name="Albersmeier A."/>
            <person name="Kalinowski J."/>
            <person name="Ruckert C."/>
        </authorList>
    </citation>
    <scope>NUCLEOTIDE SEQUENCE</scope>
    <source>
        <strain evidence="4">CGMCC 4.7679</strain>
    </source>
</reference>
<dbReference type="Proteomes" id="UP000658656">
    <property type="component" value="Unassembled WGS sequence"/>
</dbReference>
<dbReference type="Pfam" id="PF22617">
    <property type="entry name" value="HCS_D2"/>
    <property type="match status" value="1"/>
</dbReference>
<sequence>MRDDIILEDTTLRDGEQAPGLAFSRETKVAIFTALVDAGVRWLEAGIPAMGGDDVLAMKEMLERRDEVNLIGWNRGVLDDVRYTISLGFKAVHIGLPTSNIHLKHSVKKDRGWLLSTAADMVKFAKDQGCFVSISAEDVGRTNLSFLQEYAGRVREAGADRLRLSDTIGILDSRQYAERVRAVAEATDIDLQAHCHNDFGLAVANTLAGLEAGVRYFHVCVNGIGERAGMADLAQMVLALREFHDVDLGIDTTKLRSLAEVVARASRQPILPWQPVVGTNVFAHESGIHANGMLNDSKTFEPFPPDLVGGERRLVVGKHSGRAVIKHALEAEGVGVDDALLDECLRRVRTYAVAHGGEIAPADLRVIYAEVAGAVAGTAS</sequence>
<dbReference type="PANTHER" id="PTHR42880">
    <property type="entry name" value="HOMOCITRATE SYNTHASE"/>
    <property type="match status" value="1"/>
</dbReference>
<evidence type="ECO:0000259" key="3">
    <source>
        <dbReference type="PROSITE" id="PS50991"/>
    </source>
</evidence>
<dbReference type="InterPro" id="IPR002034">
    <property type="entry name" value="AIPM/Hcit_synth_CS"/>
</dbReference>
<evidence type="ECO:0000313" key="5">
    <source>
        <dbReference type="Proteomes" id="UP000658656"/>
    </source>
</evidence>
<dbReference type="PROSITE" id="PS50991">
    <property type="entry name" value="PYR_CT"/>
    <property type="match status" value="1"/>
</dbReference>
<keyword evidence="1 2" id="KW-0808">Transferase</keyword>
<protein>
    <submittedName>
        <fullName evidence="4">Homocitrate synthase</fullName>
    </submittedName>
</protein>
<keyword evidence="5" id="KW-1185">Reference proteome</keyword>
<reference evidence="4" key="2">
    <citation type="submission" date="2020-09" db="EMBL/GenBank/DDBJ databases">
        <authorList>
            <person name="Sun Q."/>
            <person name="Zhou Y."/>
        </authorList>
    </citation>
    <scope>NUCLEOTIDE SEQUENCE</scope>
    <source>
        <strain evidence="4">CGMCC 4.7679</strain>
    </source>
</reference>
<dbReference type="EMBL" id="BNAV01000008">
    <property type="protein sequence ID" value="GHF69841.1"/>
    <property type="molecule type" value="Genomic_DNA"/>
</dbReference>
<dbReference type="RefSeq" id="WP_145934435.1">
    <property type="nucleotide sequence ID" value="NZ_BNAV01000008.1"/>
</dbReference>
<dbReference type="Gene3D" id="1.10.238.260">
    <property type="match status" value="1"/>
</dbReference>
<comment type="similarity">
    <text evidence="2">Belongs to the alpha-IPM synthase/homocitrate synthase family.</text>
</comment>
<dbReference type="GO" id="GO:0046912">
    <property type="term" value="F:acyltransferase activity, acyl groups converted into alkyl on transfer"/>
    <property type="evidence" value="ECO:0007669"/>
    <property type="project" value="InterPro"/>
</dbReference>
<dbReference type="InterPro" id="IPR000891">
    <property type="entry name" value="PYR_CT"/>
</dbReference>
<dbReference type="PROSITE" id="PS00815">
    <property type="entry name" value="AIPM_HOMOCIT_SYNTH_1"/>
    <property type="match status" value="1"/>
</dbReference>
<dbReference type="GO" id="GO:0019752">
    <property type="term" value="P:carboxylic acid metabolic process"/>
    <property type="evidence" value="ECO:0007669"/>
    <property type="project" value="InterPro"/>
</dbReference>
<feature type="domain" description="Pyruvate carboxyltransferase" evidence="3">
    <location>
        <begin position="5"/>
        <end position="256"/>
    </location>
</feature>
<dbReference type="AlphaFoldDB" id="A0A8H9J0N1"/>
<accession>A0A8H9J0N1</accession>